<evidence type="ECO:0000256" key="2">
    <source>
        <dbReference type="ARBA" id="ARBA00005262"/>
    </source>
</evidence>
<evidence type="ECO:0000256" key="4">
    <source>
        <dbReference type="ARBA" id="ARBA00022692"/>
    </source>
</evidence>
<sequence>MLFHLFRTFFQIGLFTFGGGYAMLPLIEHEVVERHKWFSQNEFLDLFAVAQSLPGVFAVNISIFVGYRLDRFRGGFVAAIATILPSFLVLLGIALFFENIQENRYVIAIMQGIRPAVVALIALPVYTTWRKMALPLYMLVIPIVVALLVWFWGVSPIIIILASSLVGLLYGMGIKPLLNKKEKL</sequence>
<dbReference type="InterPro" id="IPR003370">
    <property type="entry name" value="Chromate_transpt"/>
</dbReference>
<gene>
    <name evidence="8" type="ORF">HQ36_02625</name>
</gene>
<dbReference type="STRING" id="266762.HQ36_02625"/>
<keyword evidence="3" id="KW-1003">Cell membrane</keyword>
<keyword evidence="6 7" id="KW-0472">Membrane</keyword>
<dbReference type="RefSeq" id="WP_036883267.1">
    <property type="nucleotide sequence ID" value="NZ_JQZW01000007.1"/>
</dbReference>
<evidence type="ECO:0000313" key="8">
    <source>
        <dbReference type="EMBL" id="KGN98329.1"/>
    </source>
</evidence>
<comment type="subcellular location">
    <subcellularLocation>
        <location evidence="1">Cell membrane</location>
        <topology evidence="1">Multi-pass membrane protein</topology>
    </subcellularLocation>
</comment>
<evidence type="ECO:0000256" key="7">
    <source>
        <dbReference type="SAM" id="Phobius"/>
    </source>
</evidence>
<keyword evidence="5 7" id="KW-1133">Transmembrane helix</keyword>
<accession>A0A0A2GD26</accession>
<feature type="transmembrane region" description="Helical" evidence="7">
    <location>
        <begin position="133"/>
        <end position="152"/>
    </location>
</feature>
<feature type="transmembrane region" description="Helical" evidence="7">
    <location>
        <begin position="47"/>
        <end position="69"/>
    </location>
</feature>
<name>A0A0A2GD26_9PORP</name>
<evidence type="ECO:0000256" key="5">
    <source>
        <dbReference type="ARBA" id="ARBA00022989"/>
    </source>
</evidence>
<dbReference type="GO" id="GO:0015109">
    <property type="term" value="F:chromate transmembrane transporter activity"/>
    <property type="evidence" value="ECO:0007669"/>
    <property type="project" value="InterPro"/>
</dbReference>
<keyword evidence="9" id="KW-1185">Reference proteome</keyword>
<dbReference type="GO" id="GO:0005886">
    <property type="term" value="C:plasma membrane"/>
    <property type="evidence" value="ECO:0007669"/>
    <property type="project" value="UniProtKB-SubCell"/>
</dbReference>
<dbReference type="AlphaFoldDB" id="A0A0A2GD26"/>
<keyword evidence="4 7" id="KW-0812">Transmembrane</keyword>
<feature type="transmembrane region" description="Helical" evidence="7">
    <location>
        <begin position="158"/>
        <end position="178"/>
    </location>
</feature>
<dbReference type="OrthoDB" id="9788907at2"/>
<protein>
    <submittedName>
        <fullName evidence="8">Chromate transporter</fullName>
    </submittedName>
</protein>
<dbReference type="InterPro" id="IPR052518">
    <property type="entry name" value="CHR_Transporter"/>
</dbReference>
<dbReference type="eggNOG" id="COG2059">
    <property type="taxonomic scope" value="Bacteria"/>
</dbReference>
<dbReference type="PANTHER" id="PTHR43663:SF2">
    <property type="entry name" value="CHROMATE TRANSPORT PROTEIN-RELATED"/>
    <property type="match status" value="1"/>
</dbReference>
<dbReference type="Pfam" id="PF02417">
    <property type="entry name" value="Chromate_transp"/>
    <property type="match status" value="1"/>
</dbReference>
<reference evidence="8 9" key="1">
    <citation type="submission" date="2014-08" db="EMBL/GenBank/DDBJ databases">
        <title>Porphyromonas gingivicanis strain:COT-022_OH1391 Genome sequencing.</title>
        <authorList>
            <person name="Wallis C."/>
            <person name="Deusch O."/>
            <person name="O'Flynn C."/>
            <person name="Davis I."/>
            <person name="Jospin G."/>
            <person name="Darling A.E."/>
            <person name="Coil D.A."/>
            <person name="Alexiev A."/>
            <person name="Horsfall A."/>
            <person name="Kirkwood N."/>
            <person name="Harris S."/>
            <person name="Eisen J.A."/>
        </authorList>
    </citation>
    <scope>NUCLEOTIDE SEQUENCE [LARGE SCALE GENOMIC DNA]</scope>
    <source>
        <strain evidence="9">COT-022 OH1391</strain>
    </source>
</reference>
<feature type="transmembrane region" description="Helical" evidence="7">
    <location>
        <begin position="9"/>
        <end position="27"/>
    </location>
</feature>
<comment type="caution">
    <text evidence="8">The sequence shown here is derived from an EMBL/GenBank/DDBJ whole genome shotgun (WGS) entry which is preliminary data.</text>
</comment>
<evidence type="ECO:0000256" key="6">
    <source>
        <dbReference type="ARBA" id="ARBA00023136"/>
    </source>
</evidence>
<dbReference type="EMBL" id="JQZW01000007">
    <property type="protein sequence ID" value="KGN98329.1"/>
    <property type="molecule type" value="Genomic_DNA"/>
</dbReference>
<comment type="similarity">
    <text evidence="2">Belongs to the chromate ion transporter (CHR) (TC 2.A.51) family.</text>
</comment>
<feature type="transmembrane region" description="Helical" evidence="7">
    <location>
        <begin position="76"/>
        <end position="97"/>
    </location>
</feature>
<organism evidence="8 9">
    <name type="scientific">Porphyromonas gingivicanis</name>
    <dbReference type="NCBI Taxonomy" id="266762"/>
    <lineage>
        <taxon>Bacteria</taxon>
        <taxon>Pseudomonadati</taxon>
        <taxon>Bacteroidota</taxon>
        <taxon>Bacteroidia</taxon>
        <taxon>Bacteroidales</taxon>
        <taxon>Porphyromonadaceae</taxon>
        <taxon>Porphyromonas</taxon>
    </lineage>
</organism>
<proteinExistence type="inferred from homology"/>
<evidence type="ECO:0000256" key="3">
    <source>
        <dbReference type="ARBA" id="ARBA00022475"/>
    </source>
</evidence>
<evidence type="ECO:0000313" key="9">
    <source>
        <dbReference type="Proteomes" id="UP000030134"/>
    </source>
</evidence>
<dbReference type="PANTHER" id="PTHR43663">
    <property type="entry name" value="CHROMATE TRANSPORT PROTEIN-RELATED"/>
    <property type="match status" value="1"/>
</dbReference>
<evidence type="ECO:0000256" key="1">
    <source>
        <dbReference type="ARBA" id="ARBA00004651"/>
    </source>
</evidence>
<dbReference type="Proteomes" id="UP000030134">
    <property type="component" value="Unassembled WGS sequence"/>
</dbReference>
<feature type="transmembrane region" description="Helical" evidence="7">
    <location>
        <begin position="103"/>
        <end position="126"/>
    </location>
</feature>